<comment type="caution">
    <text evidence="1">The sequence shown here is derived from an EMBL/GenBank/DDBJ whole genome shotgun (WGS) entry which is preliminary data.</text>
</comment>
<evidence type="ECO:0000313" key="1">
    <source>
        <dbReference type="EMBL" id="CBI01491.1"/>
    </source>
</evidence>
<sequence>MGKIGFGKPNLEREWRLAGRALQTRAGKGRNVGMARKTQQEYDATRTTSVLSIRVPIADEQLFYERVGAAGGEACEYFVALLRSRCTPGRDVRDLGRLTALIAALNEVSTKLGGIRNEVARGFGLMKYTFIAQPVLAARSKAELDRATSEAVRVIALAGRTVKAVEAELDSPLSDVRKAIQDLRAGKL</sequence>
<organism evidence="1">
    <name type="scientific">mine drainage metagenome</name>
    <dbReference type="NCBI Taxonomy" id="410659"/>
    <lineage>
        <taxon>unclassified sequences</taxon>
        <taxon>metagenomes</taxon>
        <taxon>ecological metagenomes</taxon>
    </lineage>
</organism>
<proteinExistence type="predicted"/>
<gene>
    <name evidence="1" type="ORF">CARN4_1812</name>
</gene>
<name>E6Q2T1_9ZZZZ</name>
<protein>
    <submittedName>
        <fullName evidence="1">Uncharacterized protein</fullName>
    </submittedName>
</protein>
<reference evidence="1" key="1">
    <citation type="submission" date="2009-10" db="EMBL/GenBank/DDBJ databases">
        <title>Diversity of trophic interactions inside an arsenic-rich microbial ecosystem.</title>
        <authorList>
            <person name="Bertin P.N."/>
            <person name="Heinrich-Salmeron A."/>
            <person name="Pelletier E."/>
            <person name="Goulhen-Chollet F."/>
            <person name="Arsene-Ploetze F."/>
            <person name="Gallien S."/>
            <person name="Calteau A."/>
            <person name="Vallenet D."/>
            <person name="Casiot C."/>
            <person name="Chane-Woon-Ming B."/>
            <person name="Giloteaux L."/>
            <person name="Barakat M."/>
            <person name="Bonnefoy V."/>
            <person name="Bruneel O."/>
            <person name="Chandler M."/>
            <person name="Cleiss J."/>
            <person name="Duran R."/>
            <person name="Elbaz-Poulichet F."/>
            <person name="Fonknechten N."/>
            <person name="Lauga B."/>
            <person name="Mornico D."/>
            <person name="Ortet P."/>
            <person name="Schaeffer C."/>
            <person name="Siguier P."/>
            <person name="Alexander Thil Smith A."/>
            <person name="Van Dorsselaer A."/>
            <person name="Weissenbach J."/>
            <person name="Medigue C."/>
            <person name="Le Paslier D."/>
        </authorList>
    </citation>
    <scope>NUCLEOTIDE SEQUENCE</scope>
</reference>
<dbReference type="AlphaFoldDB" id="E6Q2T1"/>
<accession>E6Q2T1</accession>
<dbReference type="EMBL" id="CABO01000019">
    <property type="protein sequence ID" value="CBI01491.1"/>
    <property type="molecule type" value="Genomic_DNA"/>
</dbReference>